<dbReference type="EMBL" id="VJZL01000009">
    <property type="protein sequence ID" value="TRX10722.1"/>
    <property type="molecule type" value="Genomic_DNA"/>
</dbReference>
<proteinExistence type="predicted"/>
<name>A0A553BR35_9FLAO</name>
<dbReference type="InterPro" id="IPR038717">
    <property type="entry name" value="Tc1-like_DDE_dom"/>
</dbReference>
<protein>
    <recommendedName>
        <fullName evidence="1">Tc1-like transposase DDE domain-containing protein</fullName>
    </recommendedName>
</protein>
<dbReference type="Pfam" id="PF13358">
    <property type="entry name" value="DDE_3"/>
    <property type="match status" value="1"/>
</dbReference>
<dbReference type="RefSeq" id="WP_143386401.1">
    <property type="nucleotide sequence ID" value="NZ_VJZL01000009.1"/>
</dbReference>
<dbReference type="AlphaFoldDB" id="A0A553BR35"/>
<organism evidence="3 5">
    <name type="scientific">Flavobacterium gawalongense</name>
    <dbReference type="NCBI Taxonomy" id="2594432"/>
    <lineage>
        <taxon>Bacteria</taxon>
        <taxon>Pseudomonadati</taxon>
        <taxon>Bacteroidota</taxon>
        <taxon>Flavobacteriia</taxon>
        <taxon>Flavobacteriales</taxon>
        <taxon>Flavobacteriaceae</taxon>
        <taxon>Flavobacterium</taxon>
    </lineage>
</organism>
<comment type="caution">
    <text evidence="3">The sequence shown here is derived from an EMBL/GenBank/DDBJ whole genome shotgun (WGS) entry which is preliminary data.</text>
</comment>
<dbReference type="EMBL" id="VJZN01000010">
    <property type="protein sequence ID" value="TRX06860.1"/>
    <property type="molecule type" value="Genomic_DNA"/>
</dbReference>
<reference evidence="4 5" key="1">
    <citation type="submission" date="2019-07" db="EMBL/GenBank/DDBJ databases">
        <title>Novel species of Flavobacterium.</title>
        <authorList>
            <person name="Liu Q."/>
            <person name="Xin Y.-H."/>
        </authorList>
    </citation>
    <scope>NUCLEOTIDE SEQUENCE [LARGE SCALE GENOMIC DNA]</scope>
    <source>
        <strain evidence="2 4">GSP39</strain>
        <strain evidence="3 5">GSR22</strain>
    </source>
</reference>
<accession>A0A553BR35</accession>
<evidence type="ECO:0000313" key="4">
    <source>
        <dbReference type="Proteomes" id="UP000318528"/>
    </source>
</evidence>
<dbReference type="Proteomes" id="UP000318528">
    <property type="component" value="Unassembled WGS sequence"/>
</dbReference>
<dbReference type="Proteomes" id="UP000318669">
    <property type="component" value="Unassembled WGS sequence"/>
</dbReference>
<gene>
    <name evidence="3" type="ORF">FNW11_06950</name>
    <name evidence="2" type="ORF">FNW12_07830</name>
</gene>
<sequence>MYCQDESRFGMFTRNGKGLTAQGVKPVCTFQQVFKAIWLFGAYSPFIGDHFELELSHCNSANFQAFLNEFSKENTEEFKLIILDNGVFHKEKHSLFQTI</sequence>
<evidence type="ECO:0000259" key="1">
    <source>
        <dbReference type="Pfam" id="PF13358"/>
    </source>
</evidence>
<keyword evidence="4" id="KW-1185">Reference proteome</keyword>
<feature type="domain" description="Tc1-like transposase DDE" evidence="1">
    <location>
        <begin position="1"/>
        <end position="93"/>
    </location>
</feature>
<evidence type="ECO:0000313" key="3">
    <source>
        <dbReference type="EMBL" id="TRX10722.1"/>
    </source>
</evidence>
<dbReference type="OrthoDB" id="1339322at2"/>
<evidence type="ECO:0000313" key="5">
    <source>
        <dbReference type="Proteomes" id="UP000318669"/>
    </source>
</evidence>
<evidence type="ECO:0000313" key="2">
    <source>
        <dbReference type="EMBL" id="TRX06860.1"/>
    </source>
</evidence>